<dbReference type="Pfam" id="PF01370">
    <property type="entry name" value="Epimerase"/>
    <property type="match status" value="1"/>
</dbReference>
<dbReference type="InterPro" id="IPR050177">
    <property type="entry name" value="Lipid_A_modif_metabolic_enz"/>
</dbReference>
<comment type="caution">
    <text evidence="2">The sequence shown here is derived from an EMBL/GenBank/DDBJ whole genome shotgun (WGS) entry which is preliminary data.</text>
</comment>
<dbReference type="RefSeq" id="WP_100189122.1">
    <property type="nucleotide sequence ID" value="NZ_PGGD01000001.1"/>
</dbReference>
<dbReference type="AlphaFoldDB" id="A0A2M8M6T6"/>
<name>A0A2M8M6T6_PREIN</name>
<feature type="domain" description="NAD-dependent epimerase/dehydratase" evidence="1">
    <location>
        <begin position="3"/>
        <end position="211"/>
    </location>
</feature>
<organism evidence="2 3">
    <name type="scientific">Prevotella intermedia</name>
    <dbReference type="NCBI Taxonomy" id="28131"/>
    <lineage>
        <taxon>Bacteria</taxon>
        <taxon>Pseudomonadati</taxon>
        <taxon>Bacteroidota</taxon>
        <taxon>Bacteroidia</taxon>
        <taxon>Bacteroidales</taxon>
        <taxon>Prevotellaceae</taxon>
        <taxon>Prevotella</taxon>
    </lineage>
</organism>
<evidence type="ECO:0000313" key="3">
    <source>
        <dbReference type="Proteomes" id="UP000228641"/>
    </source>
</evidence>
<dbReference type="SUPFAM" id="SSF51735">
    <property type="entry name" value="NAD(P)-binding Rossmann-fold domains"/>
    <property type="match status" value="1"/>
</dbReference>
<evidence type="ECO:0000259" key="1">
    <source>
        <dbReference type="Pfam" id="PF01370"/>
    </source>
</evidence>
<reference evidence="2 3" key="1">
    <citation type="submission" date="2017-11" db="EMBL/GenBank/DDBJ databases">
        <title>Genome sequencing of Prevotella intermedia KCOM 1779.</title>
        <authorList>
            <person name="Kook J.-K."/>
            <person name="Park S.-N."/>
            <person name="Lim Y.K."/>
        </authorList>
    </citation>
    <scope>NUCLEOTIDE SEQUENCE [LARGE SCALE GENOMIC DNA]</scope>
    <source>
        <strain evidence="2 3">KCOM 1779</strain>
    </source>
</reference>
<accession>A0A2M8M6T6</accession>
<dbReference type="Gene3D" id="3.40.50.720">
    <property type="entry name" value="NAD(P)-binding Rossmann-like Domain"/>
    <property type="match status" value="1"/>
</dbReference>
<protein>
    <submittedName>
        <fullName evidence="2">Nucleoside-diphosphate-sugar epimerase</fullName>
    </submittedName>
</protein>
<dbReference type="EMBL" id="PGGD01000001">
    <property type="protein sequence ID" value="PJE99912.1"/>
    <property type="molecule type" value="Genomic_DNA"/>
</dbReference>
<dbReference type="PANTHER" id="PTHR43245:SF58">
    <property type="entry name" value="BLL5923 PROTEIN"/>
    <property type="match status" value="1"/>
</dbReference>
<sequence>MKILITGATGFVGKNLKPYLEKKGHTVFTLGRRDEYTWKDLYSKKIPEVEAIIHLAGKAHDLKKIDGEEVYFKVNRDLTKEIFNFFLSSKARKFIFFSSVKAVADYIENDILTEDVTATPIGAYGKSKYEAEKYILSKTIDNKDVYILRPCMMHGPGNKGNLNLLYQVVNKNIPWPLGKFENRRSFASISNVCYIVNSLLYTKINSGIYNISDDNPISTNELINIICKVNKKKVHIWNLPKWLILFLAEIGDLISLPLNTERLTKLTENYVVSNQKIKRALGLSKLPISTEEGLTNTILSFQNK</sequence>
<dbReference type="PANTHER" id="PTHR43245">
    <property type="entry name" value="BIFUNCTIONAL POLYMYXIN RESISTANCE PROTEIN ARNA"/>
    <property type="match status" value="1"/>
</dbReference>
<proteinExistence type="predicted"/>
<dbReference type="Proteomes" id="UP000228641">
    <property type="component" value="Unassembled WGS sequence"/>
</dbReference>
<evidence type="ECO:0000313" key="2">
    <source>
        <dbReference type="EMBL" id="PJE99912.1"/>
    </source>
</evidence>
<dbReference type="InterPro" id="IPR001509">
    <property type="entry name" value="Epimerase_deHydtase"/>
</dbReference>
<gene>
    <name evidence="2" type="ORF">CUB97_00655</name>
</gene>
<dbReference type="InterPro" id="IPR036291">
    <property type="entry name" value="NAD(P)-bd_dom_sf"/>
</dbReference>